<dbReference type="PANTHER" id="PTHR30146:SF155">
    <property type="entry name" value="ALANINE RACEMASE"/>
    <property type="match status" value="1"/>
</dbReference>
<keyword evidence="2" id="KW-0238">DNA-binding</keyword>
<dbReference type="PROSITE" id="PS00894">
    <property type="entry name" value="HTH_DEOR_1"/>
    <property type="match status" value="1"/>
</dbReference>
<comment type="caution">
    <text evidence="5">The sequence shown here is derived from an EMBL/GenBank/DDBJ whole genome shotgun (WGS) entry which is preliminary data.</text>
</comment>
<gene>
    <name evidence="5" type="ORF">DN069_23855</name>
</gene>
<dbReference type="Gene3D" id="1.10.10.10">
    <property type="entry name" value="Winged helix-like DNA-binding domain superfamily/Winged helix DNA-binding domain"/>
    <property type="match status" value="1"/>
</dbReference>
<evidence type="ECO:0000313" key="5">
    <source>
        <dbReference type="EMBL" id="RAG83141.1"/>
    </source>
</evidence>
<dbReference type="GO" id="GO:0000976">
    <property type="term" value="F:transcription cis-regulatory region binding"/>
    <property type="evidence" value="ECO:0007669"/>
    <property type="project" value="TreeGrafter"/>
</dbReference>
<organism evidence="5 6">
    <name type="scientific">Streptacidiphilus pinicola</name>
    <dbReference type="NCBI Taxonomy" id="2219663"/>
    <lineage>
        <taxon>Bacteria</taxon>
        <taxon>Bacillati</taxon>
        <taxon>Actinomycetota</taxon>
        <taxon>Actinomycetes</taxon>
        <taxon>Kitasatosporales</taxon>
        <taxon>Streptomycetaceae</taxon>
        <taxon>Streptacidiphilus</taxon>
    </lineage>
</organism>
<dbReference type="PANTHER" id="PTHR30146">
    <property type="entry name" value="LACI-RELATED TRANSCRIPTIONAL REPRESSOR"/>
    <property type="match status" value="1"/>
</dbReference>
<dbReference type="InterPro" id="IPR046335">
    <property type="entry name" value="LacI/GalR-like_sensor"/>
</dbReference>
<accession>A0A2X0IID9</accession>
<dbReference type="SUPFAM" id="SSF53822">
    <property type="entry name" value="Periplasmic binding protein-like I"/>
    <property type="match status" value="1"/>
</dbReference>
<sequence length="355" mass="37336">MTLTADQRRARILEVVRAQGTVRVVDLAAEIGLAPVTVRRDVAALAEEGALRRSHGAVSLPDTAPAVGPDGRSIVVGMLVPAVGLYFDEVIAGARAAADEVGARLVLGVSGYRPDNDRAQVEQLIRSGADGLLLTPTWTPETGAADPGGTDWISELPLPTVLVERRAPISSPLSRLDAVGSDHRQGVLTTLRHLAALGHESVLLAARADSWTAHEVRAAYAEAAPLLGFTPHPVLGLDPVTRDLDAVATRLTEAVATGVHAVLVHNDQDALQLAPLLRSRGLRIPEDLAVISYDDVVAALADPPLTAVAPPKQAVGRAAMELLLRRSAPPGKSLPVHHIELLPDLMIRTSCGGQR</sequence>
<protein>
    <recommendedName>
        <fullName evidence="4">HTH deoR-type domain-containing protein</fullName>
    </recommendedName>
</protein>
<dbReference type="OrthoDB" id="3252280at2"/>
<dbReference type="SMART" id="SM00420">
    <property type="entry name" value="HTH_DEOR"/>
    <property type="match status" value="1"/>
</dbReference>
<dbReference type="InterPro" id="IPR036390">
    <property type="entry name" value="WH_DNA-bd_sf"/>
</dbReference>
<dbReference type="AlphaFoldDB" id="A0A2X0IID9"/>
<dbReference type="PRINTS" id="PR00037">
    <property type="entry name" value="HTHLACR"/>
</dbReference>
<evidence type="ECO:0000256" key="3">
    <source>
        <dbReference type="ARBA" id="ARBA00023163"/>
    </source>
</evidence>
<dbReference type="InterPro" id="IPR036388">
    <property type="entry name" value="WH-like_DNA-bd_sf"/>
</dbReference>
<evidence type="ECO:0000259" key="4">
    <source>
        <dbReference type="PROSITE" id="PS51000"/>
    </source>
</evidence>
<evidence type="ECO:0000256" key="2">
    <source>
        <dbReference type="ARBA" id="ARBA00023125"/>
    </source>
</evidence>
<evidence type="ECO:0000256" key="1">
    <source>
        <dbReference type="ARBA" id="ARBA00023015"/>
    </source>
</evidence>
<dbReference type="GO" id="GO:0003700">
    <property type="term" value="F:DNA-binding transcription factor activity"/>
    <property type="evidence" value="ECO:0007669"/>
    <property type="project" value="InterPro"/>
</dbReference>
<keyword evidence="6" id="KW-1185">Reference proteome</keyword>
<name>A0A2X0IID9_9ACTN</name>
<dbReference type="SUPFAM" id="SSF46785">
    <property type="entry name" value="Winged helix' DNA-binding domain"/>
    <property type="match status" value="1"/>
</dbReference>
<proteinExistence type="predicted"/>
<evidence type="ECO:0000313" key="6">
    <source>
        <dbReference type="Proteomes" id="UP000248889"/>
    </source>
</evidence>
<reference evidence="5 6" key="1">
    <citation type="submission" date="2018-06" db="EMBL/GenBank/DDBJ databases">
        <title>Streptacidiphilus pinicola sp. nov., isolated from pine grove soil.</title>
        <authorList>
            <person name="Roh S.G."/>
            <person name="Park S."/>
            <person name="Kim M.-K."/>
            <person name="Yun B.-R."/>
            <person name="Park J."/>
            <person name="Kim M.J."/>
            <person name="Kim Y.S."/>
            <person name="Kim S.B."/>
        </authorList>
    </citation>
    <scope>NUCLEOTIDE SEQUENCE [LARGE SCALE GENOMIC DNA]</scope>
    <source>
        <strain evidence="5 6">MMS16-CNU450</strain>
    </source>
</reference>
<keyword evidence="3" id="KW-0804">Transcription</keyword>
<dbReference type="Pfam" id="PF08220">
    <property type="entry name" value="HTH_DeoR"/>
    <property type="match status" value="1"/>
</dbReference>
<keyword evidence="1" id="KW-0805">Transcription regulation</keyword>
<dbReference type="PROSITE" id="PS51000">
    <property type="entry name" value="HTH_DEOR_2"/>
    <property type="match status" value="1"/>
</dbReference>
<dbReference type="InterPro" id="IPR018356">
    <property type="entry name" value="Tscrpt_reg_HTH_DeoR_CS"/>
</dbReference>
<dbReference type="InterPro" id="IPR028082">
    <property type="entry name" value="Peripla_BP_I"/>
</dbReference>
<feature type="domain" description="HTH deoR-type" evidence="4">
    <location>
        <begin position="5"/>
        <end position="60"/>
    </location>
</feature>
<dbReference type="Pfam" id="PF13377">
    <property type="entry name" value="Peripla_BP_3"/>
    <property type="match status" value="1"/>
</dbReference>
<dbReference type="EMBL" id="QKYN01000094">
    <property type="protein sequence ID" value="RAG83141.1"/>
    <property type="molecule type" value="Genomic_DNA"/>
</dbReference>
<dbReference type="Gene3D" id="3.40.50.2300">
    <property type="match status" value="2"/>
</dbReference>
<dbReference type="RefSeq" id="WP_111504080.1">
    <property type="nucleotide sequence ID" value="NZ_QKYN01000094.1"/>
</dbReference>
<dbReference type="Proteomes" id="UP000248889">
    <property type="component" value="Unassembled WGS sequence"/>
</dbReference>
<dbReference type="InterPro" id="IPR001034">
    <property type="entry name" value="DeoR_HTH"/>
</dbReference>